<keyword evidence="5" id="KW-0539">Nucleus</keyword>
<dbReference type="EMBL" id="ML119717">
    <property type="protein sequence ID" value="RPA78011.1"/>
    <property type="molecule type" value="Genomic_DNA"/>
</dbReference>
<keyword evidence="4" id="KW-0862">Zinc</keyword>
<dbReference type="GO" id="GO:0003677">
    <property type="term" value="F:DNA binding"/>
    <property type="evidence" value="ECO:0007669"/>
    <property type="project" value="InterPro"/>
</dbReference>
<feature type="compositionally biased region" description="Low complexity" evidence="7">
    <location>
        <begin position="225"/>
        <end position="242"/>
    </location>
</feature>
<proteinExistence type="predicted"/>
<evidence type="ECO:0000256" key="2">
    <source>
        <dbReference type="ARBA" id="ARBA00022723"/>
    </source>
</evidence>
<evidence type="ECO:0000256" key="3">
    <source>
        <dbReference type="ARBA" id="ARBA00022771"/>
    </source>
</evidence>
<dbReference type="InterPro" id="IPR013087">
    <property type="entry name" value="Znf_C2H2_type"/>
</dbReference>
<organism evidence="10 11">
    <name type="scientific">Ascobolus immersus RN42</name>
    <dbReference type="NCBI Taxonomy" id="1160509"/>
    <lineage>
        <taxon>Eukaryota</taxon>
        <taxon>Fungi</taxon>
        <taxon>Dikarya</taxon>
        <taxon>Ascomycota</taxon>
        <taxon>Pezizomycotina</taxon>
        <taxon>Pezizomycetes</taxon>
        <taxon>Pezizales</taxon>
        <taxon>Ascobolaceae</taxon>
        <taxon>Ascobolus</taxon>
    </lineage>
</organism>
<dbReference type="FunFam" id="3.30.160.60:FF:000354">
    <property type="entry name" value="C2H2 finger domain-containing protein"/>
    <property type="match status" value="1"/>
</dbReference>
<evidence type="ECO:0000313" key="10">
    <source>
        <dbReference type="EMBL" id="RPA78011.1"/>
    </source>
</evidence>
<dbReference type="GO" id="GO:0005634">
    <property type="term" value="C:nucleus"/>
    <property type="evidence" value="ECO:0007669"/>
    <property type="project" value="UniProtKB-SubCell"/>
</dbReference>
<evidence type="ECO:0000256" key="4">
    <source>
        <dbReference type="ARBA" id="ARBA00022833"/>
    </source>
</evidence>
<gene>
    <name evidence="10" type="ORF">BJ508DRAFT_161614</name>
</gene>
<dbReference type="PANTHER" id="PTHR23215:SF0">
    <property type="entry name" value="BUB3-INTERACTING AND GLEBS MOTIF-CONTAINING PROTEIN ZNF207"/>
    <property type="match status" value="1"/>
</dbReference>
<evidence type="ECO:0000259" key="9">
    <source>
        <dbReference type="PROSITE" id="PS50808"/>
    </source>
</evidence>
<evidence type="ECO:0000259" key="8">
    <source>
        <dbReference type="PROSITE" id="PS50157"/>
    </source>
</evidence>
<dbReference type="CDD" id="cd20908">
    <property type="entry name" value="SUF4-like"/>
    <property type="match status" value="1"/>
</dbReference>
<dbReference type="Gene3D" id="3.30.160.60">
    <property type="entry name" value="Classic Zinc Finger"/>
    <property type="match status" value="1"/>
</dbReference>
<evidence type="ECO:0008006" key="12">
    <source>
        <dbReference type="Google" id="ProtNLM"/>
    </source>
</evidence>
<feature type="compositionally biased region" description="Low complexity" evidence="7">
    <location>
        <begin position="471"/>
        <end position="497"/>
    </location>
</feature>
<keyword evidence="3 6" id="KW-0863">Zinc-finger</keyword>
<feature type="domain" description="BED-type" evidence="9">
    <location>
        <begin position="27"/>
        <end position="86"/>
    </location>
</feature>
<dbReference type="PANTHER" id="PTHR23215">
    <property type="entry name" value="ZINC FINGER PROTEIN 207"/>
    <property type="match status" value="1"/>
</dbReference>
<feature type="compositionally biased region" description="Pro residues" evidence="7">
    <location>
        <begin position="372"/>
        <end position="397"/>
    </location>
</feature>
<dbReference type="PROSITE" id="PS00028">
    <property type="entry name" value="ZINC_FINGER_C2H2_1"/>
    <property type="match status" value="1"/>
</dbReference>
<evidence type="ECO:0000313" key="11">
    <source>
        <dbReference type="Proteomes" id="UP000275078"/>
    </source>
</evidence>
<name>A0A3N4I1A9_ASCIM</name>
<feature type="compositionally biased region" description="Basic and acidic residues" evidence="7">
    <location>
        <begin position="146"/>
        <end position="167"/>
    </location>
</feature>
<reference evidence="10 11" key="1">
    <citation type="journal article" date="2018" name="Nat. Ecol. Evol.">
        <title>Pezizomycetes genomes reveal the molecular basis of ectomycorrhizal truffle lifestyle.</title>
        <authorList>
            <person name="Murat C."/>
            <person name="Payen T."/>
            <person name="Noel B."/>
            <person name="Kuo A."/>
            <person name="Morin E."/>
            <person name="Chen J."/>
            <person name="Kohler A."/>
            <person name="Krizsan K."/>
            <person name="Balestrini R."/>
            <person name="Da Silva C."/>
            <person name="Montanini B."/>
            <person name="Hainaut M."/>
            <person name="Levati E."/>
            <person name="Barry K.W."/>
            <person name="Belfiori B."/>
            <person name="Cichocki N."/>
            <person name="Clum A."/>
            <person name="Dockter R.B."/>
            <person name="Fauchery L."/>
            <person name="Guy J."/>
            <person name="Iotti M."/>
            <person name="Le Tacon F."/>
            <person name="Lindquist E.A."/>
            <person name="Lipzen A."/>
            <person name="Malagnac F."/>
            <person name="Mello A."/>
            <person name="Molinier V."/>
            <person name="Miyauchi S."/>
            <person name="Poulain J."/>
            <person name="Riccioni C."/>
            <person name="Rubini A."/>
            <person name="Sitrit Y."/>
            <person name="Splivallo R."/>
            <person name="Traeger S."/>
            <person name="Wang M."/>
            <person name="Zifcakova L."/>
            <person name="Wipf D."/>
            <person name="Zambonelli A."/>
            <person name="Paolocci F."/>
            <person name="Nowrousian M."/>
            <person name="Ottonello S."/>
            <person name="Baldrian P."/>
            <person name="Spatafora J.W."/>
            <person name="Henrissat B."/>
            <person name="Nagy L.G."/>
            <person name="Aury J.M."/>
            <person name="Wincker P."/>
            <person name="Grigoriev I.V."/>
            <person name="Bonfante P."/>
            <person name="Martin F.M."/>
        </authorList>
    </citation>
    <scope>NUCLEOTIDE SEQUENCE [LARGE SCALE GENOMIC DNA]</scope>
    <source>
        <strain evidence="10 11">RN42</strain>
    </source>
</reference>
<dbReference type="InterPro" id="IPR036236">
    <property type="entry name" value="Znf_C2H2_sf"/>
</dbReference>
<accession>A0A3N4I1A9</accession>
<keyword evidence="11" id="KW-1185">Reference proteome</keyword>
<feature type="compositionally biased region" description="Pro residues" evidence="7">
    <location>
        <begin position="341"/>
        <end position="350"/>
    </location>
</feature>
<feature type="compositionally biased region" description="Low complexity" evidence="7">
    <location>
        <begin position="520"/>
        <end position="530"/>
    </location>
</feature>
<evidence type="ECO:0000256" key="1">
    <source>
        <dbReference type="ARBA" id="ARBA00004123"/>
    </source>
</evidence>
<feature type="compositionally biased region" description="Pro residues" evidence="7">
    <location>
        <begin position="408"/>
        <end position="417"/>
    </location>
</feature>
<sequence length="560" mass="58809">MTKKSHNHASGGGSGAGTKRKVTNLQEALERPWCYYCERDFDDLKILINHQKAKHYKCSRCQRRLNTAGGLAVHMTQVHKETLDAIENAIPGRESVDVEIFGVEGIPEVELIAHKQRIISQFQQDETDRRNSTNGGGQHGGPAKKPKIEKLDPAEIKRRLAEHKAKMAEQNAAANGASPVQPGFQAGGSQSPPSAPAAFSPGGIPQQVQPPAQGFYGQPPTAPYAYGQAPVQPGQPPYQQGQSFQNGQYISAHPPAPQQFNGPPGPGGPYGFPPHQQGFSPAPPGNMSQGPPHFNPHQHQPYPHQSGFPPGPPASLPQPPSGLPPRPAALPPRPAFVGGPPSFPPPPPSPMTGAPGAGHMGNHPHGFNPSLPSVPPHLPPTPHVKPTPVPPHIPPPQQHQQPSQSLPTHPPNLPLPVNPVSRSPLPHQSNAGVAPVAAHPPPPTQPAQQAQASIQSSKRVDIPLPPPPVKSPVTTITTDTSVAQSSSNNKDSSSAAVLPPAPNGTTPALSSLVVVGGSDQAAAGAAQGAATPVKRPQRLIYSDNDVSPEEKRAKLSRYAL</sequence>
<feature type="region of interest" description="Disordered" evidence="7">
    <location>
        <begin position="123"/>
        <end position="560"/>
    </location>
</feature>
<evidence type="ECO:0000256" key="6">
    <source>
        <dbReference type="PROSITE-ProRule" id="PRU00042"/>
    </source>
</evidence>
<feature type="domain" description="C2H2-type" evidence="8">
    <location>
        <begin position="56"/>
        <end position="79"/>
    </location>
</feature>
<dbReference type="PROSITE" id="PS50808">
    <property type="entry name" value="ZF_BED"/>
    <property type="match status" value="1"/>
</dbReference>
<dbReference type="GO" id="GO:0008270">
    <property type="term" value="F:zinc ion binding"/>
    <property type="evidence" value="ECO:0007669"/>
    <property type="project" value="UniProtKB-KW"/>
</dbReference>
<comment type="subcellular location">
    <subcellularLocation>
        <location evidence="1">Nucleus</location>
    </subcellularLocation>
</comment>
<evidence type="ECO:0000256" key="7">
    <source>
        <dbReference type="SAM" id="MobiDB-lite"/>
    </source>
</evidence>
<dbReference type="InterPro" id="IPR003656">
    <property type="entry name" value="Znf_BED"/>
</dbReference>
<dbReference type="Proteomes" id="UP000275078">
    <property type="component" value="Unassembled WGS sequence"/>
</dbReference>
<dbReference type="PROSITE" id="PS50157">
    <property type="entry name" value="ZINC_FINGER_C2H2_2"/>
    <property type="match status" value="1"/>
</dbReference>
<dbReference type="STRING" id="1160509.A0A3N4I1A9"/>
<evidence type="ECO:0000256" key="5">
    <source>
        <dbReference type="ARBA" id="ARBA00023242"/>
    </source>
</evidence>
<feature type="compositionally biased region" description="Low complexity" evidence="7">
    <location>
        <begin position="187"/>
        <end position="203"/>
    </location>
</feature>
<dbReference type="OrthoDB" id="1306014at2759"/>
<feature type="compositionally biased region" description="Pro residues" evidence="7">
    <location>
        <begin position="309"/>
        <end position="334"/>
    </location>
</feature>
<dbReference type="AlphaFoldDB" id="A0A3N4I1A9"/>
<feature type="compositionally biased region" description="Low complexity" evidence="7">
    <location>
        <begin position="398"/>
        <end position="407"/>
    </location>
</feature>
<keyword evidence="2" id="KW-0479">Metal-binding</keyword>
<protein>
    <recommendedName>
        <fullName evidence="12">C2H2-type domain-containing protein</fullName>
    </recommendedName>
</protein>
<dbReference type="SMART" id="SM00355">
    <property type="entry name" value="ZnF_C2H2"/>
    <property type="match status" value="2"/>
</dbReference>
<dbReference type="SUPFAM" id="SSF57667">
    <property type="entry name" value="beta-beta-alpha zinc fingers"/>
    <property type="match status" value="1"/>
</dbReference>